<evidence type="ECO:0000313" key="2">
    <source>
        <dbReference type="Proteomes" id="UP001500767"/>
    </source>
</evidence>
<organism evidence="1 2">
    <name type="scientific">Microlunatus spumicola</name>
    <dbReference type="NCBI Taxonomy" id="81499"/>
    <lineage>
        <taxon>Bacteria</taxon>
        <taxon>Bacillati</taxon>
        <taxon>Actinomycetota</taxon>
        <taxon>Actinomycetes</taxon>
        <taxon>Propionibacteriales</taxon>
        <taxon>Propionibacteriaceae</taxon>
        <taxon>Microlunatus</taxon>
    </lineage>
</organism>
<dbReference type="EMBL" id="BAAAYR010000004">
    <property type="protein sequence ID" value="GAA3569795.1"/>
    <property type="molecule type" value="Genomic_DNA"/>
</dbReference>
<dbReference type="Proteomes" id="UP001500767">
    <property type="component" value="Unassembled WGS sequence"/>
</dbReference>
<dbReference type="Pfam" id="PF17174">
    <property type="entry name" value="DUF5130"/>
    <property type="match status" value="1"/>
</dbReference>
<accession>A0ABP6XP35</accession>
<comment type="caution">
    <text evidence="1">The sequence shown here is derived from an EMBL/GenBank/DDBJ whole genome shotgun (WGS) entry which is preliminary data.</text>
</comment>
<evidence type="ECO:0000313" key="1">
    <source>
        <dbReference type="EMBL" id="GAA3569795.1"/>
    </source>
</evidence>
<keyword evidence="2" id="KW-1185">Reference proteome</keyword>
<proteinExistence type="predicted"/>
<name>A0ABP6XP35_9ACTN</name>
<evidence type="ECO:0008006" key="3">
    <source>
        <dbReference type="Google" id="ProtNLM"/>
    </source>
</evidence>
<sequence>MLAGDELGPADTARLGRAVRIAEEASGLSFSVYLTTSEKDSRAYALRLHGALDDPDRSVLLLCDPGSRVLEVVTGRAARRVLPDRVCALAAATMRASFVADDVVGGLWTGITQLGEAARQPPTLHGRTGDE</sequence>
<protein>
    <recommendedName>
        <fullName evidence="3">TLP18.3, Psb32 and MOLO-1 founding protein of phosphatase</fullName>
    </recommendedName>
</protein>
<gene>
    <name evidence="1" type="ORF">GCM10022197_27690</name>
</gene>
<reference evidence="2" key="1">
    <citation type="journal article" date="2019" name="Int. J. Syst. Evol. Microbiol.">
        <title>The Global Catalogue of Microorganisms (GCM) 10K type strain sequencing project: providing services to taxonomists for standard genome sequencing and annotation.</title>
        <authorList>
            <consortium name="The Broad Institute Genomics Platform"/>
            <consortium name="The Broad Institute Genome Sequencing Center for Infectious Disease"/>
            <person name="Wu L."/>
            <person name="Ma J."/>
        </authorList>
    </citation>
    <scope>NUCLEOTIDE SEQUENCE [LARGE SCALE GENOMIC DNA]</scope>
    <source>
        <strain evidence="2">JCM 16540</strain>
    </source>
</reference>
<dbReference type="Gene3D" id="3.10.310.50">
    <property type="match status" value="1"/>
</dbReference>
<dbReference type="InterPro" id="IPR033437">
    <property type="entry name" value="DUF5130"/>
</dbReference>